<dbReference type="SUPFAM" id="SSF50494">
    <property type="entry name" value="Trypsin-like serine proteases"/>
    <property type="match status" value="2"/>
</dbReference>
<dbReference type="PANTHER" id="PTHR46393">
    <property type="entry name" value="SUSHI DOMAIN-CONTAINING PROTEIN"/>
    <property type="match status" value="1"/>
</dbReference>
<dbReference type="GO" id="GO:0009617">
    <property type="term" value="P:response to bacterium"/>
    <property type="evidence" value="ECO:0007669"/>
    <property type="project" value="TreeGrafter"/>
</dbReference>
<dbReference type="Pfam" id="PF00084">
    <property type="entry name" value="Sushi"/>
    <property type="match status" value="6"/>
</dbReference>
<feature type="chain" id="PRO_5032508958" description="C3/C5 convertase" evidence="12">
    <location>
        <begin position="26"/>
        <end position="1498"/>
    </location>
</feature>
<comment type="caution">
    <text evidence="11">Lacks conserved residue(s) required for the propagation of feature annotation.</text>
</comment>
<evidence type="ECO:0000259" key="14">
    <source>
        <dbReference type="PROSITE" id="PS50240"/>
    </source>
</evidence>
<dbReference type="Gene3D" id="2.10.70.10">
    <property type="entry name" value="Complement Module, domain 1"/>
    <property type="match status" value="6"/>
</dbReference>
<dbReference type="InterPro" id="IPR000436">
    <property type="entry name" value="Sushi_SCR_CCP_dom"/>
</dbReference>
<dbReference type="InterPro" id="IPR009003">
    <property type="entry name" value="Peptidase_S1_PA"/>
</dbReference>
<dbReference type="Gene3D" id="2.40.10.10">
    <property type="entry name" value="Trypsin-like serine proteases"/>
    <property type="match status" value="4"/>
</dbReference>
<dbReference type="InterPro" id="IPR001314">
    <property type="entry name" value="Peptidase_S1A"/>
</dbReference>
<dbReference type="GO" id="GO:0045087">
    <property type="term" value="P:innate immune response"/>
    <property type="evidence" value="ECO:0007669"/>
    <property type="project" value="UniProtKB-KW"/>
</dbReference>
<keyword evidence="8 11" id="KW-1015">Disulfide bond</keyword>
<dbReference type="InterPro" id="IPR043504">
    <property type="entry name" value="Peptidase_S1_PA_chymotrypsin"/>
</dbReference>
<dbReference type="InterPro" id="IPR018114">
    <property type="entry name" value="TRYPSIN_HIS"/>
</dbReference>
<dbReference type="EMBL" id="WKFB01000354">
    <property type="protein sequence ID" value="KAF6725723.1"/>
    <property type="molecule type" value="Genomic_DNA"/>
</dbReference>
<dbReference type="SUPFAM" id="SSF53300">
    <property type="entry name" value="vWA-like"/>
    <property type="match status" value="2"/>
</dbReference>
<evidence type="ECO:0000259" key="15">
    <source>
        <dbReference type="PROSITE" id="PS50923"/>
    </source>
</evidence>
<feature type="disulfide bond" evidence="11">
    <location>
        <begin position="119"/>
        <end position="146"/>
    </location>
</feature>
<feature type="domain" description="Sushi" evidence="15">
    <location>
        <begin position="764"/>
        <end position="830"/>
    </location>
</feature>
<feature type="signal peptide" evidence="12">
    <location>
        <begin position="1"/>
        <end position="25"/>
    </location>
</feature>
<feature type="domain" description="VWFA" evidence="13">
    <location>
        <begin position="997"/>
        <end position="1196"/>
    </location>
</feature>
<evidence type="ECO:0000256" key="1">
    <source>
        <dbReference type="ARBA" id="ARBA00001936"/>
    </source>
</evidence>
<protein>
    <recommendedName>
        <fullName evidence="10">C3/C5 convertase</fullName>
    </recommendedName>
</protein>
<feature type="domain" description="Sushi" evidence="15">
    <location>
        <begin position="894"/>
        <end position="951"/>
    </location>
</feature>
<evidence type="ECO:0000256" key="10">
    <source>
        <dbReference type="ARBA" id="ARBA00029636"/>
    </source>
</evidence>
<comment type="caution">
    <text evidence="16">The sequence shown here is derived from an EMBL/GenBank/DDBJ whole genome shotgun (WGS) entry which is preliminary data.</text>
</comment>
<evidence type="ECO:0000256" key="9">
    <source>
        <dbReference type="ARBA" id="ARBA00023180"/>
    </source>
</evidence>
<dbReference type="PANTHER" id="PTHR46393:SF6">
    <property type="entry name" value="COMPLEMENT C2-RELATED"/>
    <property type="match status" value="1"/>
</dbReference>
<evidence type="ECO:0000313" key="16">
    <source>
        <dbReference type="EMBL" id="KAF6725723.1"/>
    </source>
</evidence>
<dbReference type="GO" id="GO:0009986">
    <property type="term" value="C:cell surface"/>
    <property type="evidence" value="ECO:0007669"/>
    <property type="project" value="UniProtKB-SubCell"/>
</dbReference>
<accession>A0A834CDR0</accession>
<evidence type="ECO:0000256" key="2">
    <source>
        <dbReference type="ARBA" id="ARBA00001946"/>
    </source>
</evidence>
<keyword evidence="6" id="KW-0677">Repeat</keyword>
<dbReference type="Pfam" id="PF00089">
    <property type="entry name" value="Trypsin"/>
    <property type="match status" value="3"/>
</dbReference>
<dbReference type="InterPro" id="IPR036465">
    <property type="entry name" value="vWFA_dom_sf"/>
</dbReference>
<comment type="cofactor">
    <cofactor evidence="2">
        <name>Mg(2+)</name>
        <dbReference type="ChEBI" id="CHEBI:18420"/>
    </cofactor>
</comment>
<evidence type="ECO:0000256" key="5">
    <source>
        <dbReference type="ARBA" id="ARBA00022659"/>
    </source>
</evidence>
<sequence>MDASVHWSSLAVVLCLLCKGWEVQCDCSESPLAIQGGNYTLTKNLETGTLLIYQCADGYYPYPTITRRCRPNGHWSPPPSRFNQICKLVECPDPNVLEYGNVFPFHEKYTVGCNTRYECYPGYTLQGSSNRTCLSNGKWSGSTPICSRDTGDTCSDPGVPAGASKRGSTFTAGGTVTYSCNGNTVLVGSRERTCQENGRWTGREPACYFKFTYDTQSEVADAFQRAIRDSLFYLQPEDDNQPGREIRISKKGKLNIYIALDISDSIEEMIIKRTRQAIITLIKKLTSFSVHRFQPSLCTPNYEILFFSSDVHEVANIVDFYDGTESLISVIEKLETFKIGDRSTGKDLNAALKKFEERMTTIQQVQQEFQETRHIFLIFTDGAYNLGGSPGPTLARIKNMVHMSPTGETGSRLHHLESYVFAIGADIVDDDLLPLTVGPEGETQYFRLKKETDLAATFDDVIEENSAMDLCGLHKDYELEGDSDSKRRRYPWRAVVRIQMVTLCSGSLVSSHFVLTAASCFPSDCKPENVKVEIDDKNGRKDKTVRKIFLHPNFNTKARQDQGVTEFYDYDVALILLEESIQISTLARPICIPCTQETNNALKLPGTSTCVQQEGLLLKNQREKLNFLSADRVGVYEKLVHAKFGKSRDLCIQKVLNVPGMRISDPTVAVTDNFLCTGGDGDHISCAGDSGQAVYKIHQNRVVQIGVVSWGTESLCRRGGMQKSTRNSRDFHINLFKVVPFLKSTLGNEDQDEYPALRFLRGEVECNCPEDGLQIQGGSYTLTKGFETGSSLVYKCPENFYPYPAAVRICYPNNKWNPGPKRFSPQRCKHVECPDPNVLENGNVSPPLERYLAGNTTTFECYSGYTLRGSESRTCLPNGKWSGSTTICSRDSGETCPDPGVPPGASRRGNTFDVGYDVSYSCNGNLFLVGSKVRVCQENGHWSGREPACYSKFTYDTSQEVSEAFGSSIRETLTTLQSTNDTQAGRKIRISKNGTLNIYIALDISESIEEKHFKKAKEAIITLIKKISTFTVTPNYEIIFFSSEVFEVANIVDFYSGTENLISVIKKLEAFKIGDKSTGTDVNAALKTFEDRMAWIEEREKENFRKHRHVFLLFTDGAYNMGGSPLPTLARIKSRVYMSPTGDPGSRLEYLESYVFGIGAVIFDDDLQPLTAGTEEEKHYFRLEKETNLAATFDSIIDENEVIGLCGLHRTYDLLGNKASIKAMYPWVVFINIQGESPKKCLGSLVSPEFVLTAAHCFIFSDEPKDVQVEIEDGHGSKNKKVKTFKLHPQYNVTARKNQGVEEFYDYDVALIQLEKPVNISHSARPICIPCTKQTKDALRLPPSSTCKDQEELLLKNQQERLSFLTRLEPLVGEKDVYAKLGDSRDLCIKKALEAKGIKAKDPKIPVTDNFLCTGGDREHIACTGDSGGAVFKNYEDRTIQIALVSWGTQELCTGGGMIESTEKSRDFHINLFKMIPFLKEIMGNDDSDDFASIGFID</sequence>
<dbReference type="GO" id="GO:0004252">
    <property type="term" value="F:serine-type endopeptidase activity"/>
    <property type="evidence" value="ECO:0007669"/>
    <property type="project" value="InterPro"/>
</dbReference>
<evidence type="ECO:0000256" key="3">
    <source>
        <dbReference type="ARBA" id="ARBA00004241"/>
    </source>
</evidence>
<feature type="domain" description="VWFA" evidence="13">
    <location>
        <begin position="255"/>
        <end position="461"/>
    </location>
</feature>
<evidence type="ECO:0000313" key="17">
    <source>
        <dbReference type="Proteomes" id="UP000646548"/>
    </source>
</evidence>
<dbReference type="PROSITE" id="PS50923">
    <property type="entry name" value="SUSHI"/>
    <property type="match status" value="6"/>
</dbReference>
<feature type="disulfide bond" evidence="11">
    <location>
        <begin position="861"/>
        <end position="888"/>
    </location>
</feature>
<reference evidence="16" key="1">
    <citation type="journal article" name="BMC Genomics">
        <title>Long-read sequencing and de novo genome assembly of marine medaka (Oryzias melastigma).</title>
        <authorList>
            <person name="Liang P."/>
            <person name="Saqib H.S.A."/>
            <person name="Ni X."/>
            <person name="Shen Y."/>
        </authorList>
    </citation>
    <scope>NUCLEOTIDE SEQUENCE</scope>
    <source>
        <strain evidence="16">Bigg-433</strain>
    </source>
</reference>
<dbReference type="InterPro" id="IPR002035">
    <property type="entry name" value="VWF_A"/>
</dbReference>
<evidence type="ECO:0000256" key="8">
    <source>
        <dbReference type="ARBA" id="ARBA00023157"/>
    </source>
</evidence>
<dbReference type="PROSITE" id="PS50240">
    <property type="entry name" value="TRYPSIN_DOM"/>
    <property type="match status" value="2"/>
</dbReference>
<dbReference type="SUPFAM" id="SSF57535">
    <property type="entry name" value="Complement control module/SCR domain"/>
    <property type="match status" value="6"/>
</dbReference>
<dbReference type="Gene3D" id="3.40.50.410">
    <property type="entry name" value="von Willebrand factor, type A domain"/>
    <property type="match status" value="2"/>
</dbReference>
<evidence type="ECO:0000256" key="12">
    <source>
        <dbReference type="SAM" id="SignalP"/>
    </source>
</evidence>
<feature type="disulfide bond" evidence="11">
    <location>
        <begin position="180"/>
        <end position="207"/>
    </location>
</feature>
<dbReference type="SMART" id="SM00327">
    <property type="entry name" value="VWA"/>
    <property type="match status" value="2"/>
</dbReference>
<dbReference type="CDD" id="cd00033">
    <property type="entry name" value="CCP"/>
    <property type="match status" value="6"/>
</dbReference>
<keyword evidence="7" id="KW-0391">Immunity</keyword>
<organism evidence="16 17">
    <name type="scientific">Oryzias melastigma</name>
    <name type="common">Marine medaka</name>
    <dbReference type="NCBI Taxonomy" id="30732"/>
    <lineage>
        <taxon>Eukaryota</taxon>
        <taxon>Metazoa</taxon>
        <taxon>Chordata</taxon>
        <taxon>Craniata</taxon>
        <taxon>Vertebrata</taxon>
        <taxon>Euteleostomi</taxon>
        <taxon>Actinopterygii</taxon>
        <taxon>Neopterygii</taxon>
        <taxon>Teleostei</taxon>
        <taxon>Neoteleostei</taxon>
        <taxon>Acanthomorphata</taxon>
        <taxon>Ovalentaria</taxon>
        <taxon>Atherinomorphae</taxon>
        <taxon>Beloniformes</taxon>
        <taxon>Adrianichthyidae</taxon>
        <taxon>Oryziinae</taxon>
        <taxon>Oryzias</taxon>
    </lineage>
</organism>
<dbReference type="InterPro" id="IPR001254">
    <property type="entry name" value="Trypsin_dom"/>
</dbReference>
<feature type="domain" description="Sushi" evidence="15">
    <location>
        <begin position="831"/>
        <end position="890"/>
    </location>
</feature>
<gene>
    <name evidence="16" type="ORF">FQA47_013552</name>
</gene>
<feature type="domain" description="Sushi" evidence="15">
    <location>
        <begin position="25"/>
        <end position="88"/>
    </location>
</feature>
<dbReference type="SMART" id="SM00020">
    <property type="entry name" value="Tryp_SPc"/>
    <property type="match status" value="2"/>
</dbReference>
<evidence type="ECO:0000259" key="13">
    <source>
        <dbReference type="PROSITE" id="PS50234"/>
    </source>
</evidence>
<dbReference type="SMART" id="SM00032">
    <property type="entry name" value="CCP"/>
    <property type="match status" value="6"/>
</dbReference>
<keyword evidence="4" id="KW-0399">Innate immunity</keyword>
<dbReference type="Pfam" id="PF00092">
    <property type="entry name" value="VWA"/>
    <property type="match status" value="2"/>
</dbReference>
<dbReference type="PRINTS" id="PR00722">
    <property type="entry name" value="CHYMOTRYPSIN"/>
</dbReference>
<evidence type="ECO:0000256" key="6">
    <source>
        <dbReference type="ARBA" id="ARBA00022737"/>
    </source>
</evidence>
<feature type="domain" description="Sushi" evidence="15">
    <location>
        <begin position="152"/>
        <end position="209"/>
    </location>
</feature>
<dbReference type="GO" id="GO:0006956">
    <property type="term" value="P:complement activation"/>
    <property type="evidence" value="ECO:0007669"/>
    <property type="project" value="TreeGrafter"/>
</dbReference>
<dbReference type="Proteomes" id="UP000646548">
    <property type="component" value="Unassembled WGS sequence"/>
</dbReference>
<feature type="domain" description="Peptidase S1" evidence="14">
    <location>
        <begin position="479"/>
        <end position="747"/>
    </location>
</feature>
<dbReference type="PROSITE" id="PS50234">
    <property type="entry name" value="VWFA"/>
    <property type="match status" value="2"/>
</dbReference>
<dbReference type="PROSITE" id="PS00134">
    <property type="entry name" value="TRYPSIN_HIS"/>
    <property type="match status" value="1"/>
</dbReference>
<feature type="domain" description="Peptidase S1" evidence="14">
    <location>
        <begin position="1214"/>
        <end position="1484"/>
    </location>
</feature>
<keyword evidence="9" id="KW-0325">Glycoprotein</keyword>
<dbReference type="CDD" id="cd00190">
    <property type="entry name" value="Tryp_SPc"/>
    <property type="match status" value="1"/>
</dbReference>
<feature type="domain" description="Sushi" evidence="15">
    <location>
        <begin position="89"/>
        <end position="148"/>
    </location>
</feature>
<proteinExistence type="predicted"/>
<dbReference type="InterPro" id="IPR035976">
    <property type="entry name" value="Sushi/SCR/CCP_sf"/>
</dbReference>
<keyword evidence="12" id="KW-0732">Signal</keyword>
<name>A0A834CDR0_ORYME</name>
<dbReference type="GO" id="GO:0006508">
    <property type="term" value="P:proteolysis"/>
    <property type="evidence" value="ECO:0007669"/>
    <property type="project" value="InterPro"/>
</dbReference>
<comment type="subcellular location">
    <subcellularLocation>
        <location evidence="3">Cell surface</location>
    </subcellularLocation>
</comment>
<comment type="cofactor">
    <cofactor evidence="1">
        <name>Mn(2+)</name>
        <dbReference type="ChEBI" id="CHEBI:29035"/>
    </cofactor>
</comment>
<evidence type="ECO:0000256" key="7">
    <source>
        <dbReference type="ARBA" id="ARBA00022859"/>
    </source>
</evidence>
<dbReference type="GO" id="GO:0070062">
    <property type="term" value="C:extracellular exosome"/>
    <property type="evidence" value="ECO:0007669"/>
    <property type="project" value="TreeGrafter"/>
</dbReference>
<feature type="disulfide bond" evidence="11">
    <location>
        <begin position="922"/>
        <end position="949"/>
    </location>
</feature>
<keyword evidence="5 11" id="KW-0768">Sushi</keyword>
<evidence type="ECO:0000256" key="4">
    <source>
        <dbReference type="ARBA" id="ARBA00022588"/>
    </source>
</evidence>
<evidence type="ECO:0000256" key="11">
    <source>
        <dbReference type="PROSITE-ProRule" id="PRU00302"/>
    </source>
</evidence>